<organism evidence="4">
    <name type="scientific">freshwater metagenome</name>
    <dbReference type="NCBI Taxonomy" id="449393"/>
    <lineage>
        <taxon>unclassified sequences</taxon>
        <taxon>metagenomes</taxon>
        <taxon>ecological metagenomes</taxon>
    </lineage>
</organism>
<evidence type="ECO:0000313" key="2">
    <source>
        <dbReference type="EMBL" id="CAB4833534.1"/>
    </source>
</evidence>
<dbReference type="EMBL" id="CAFBLT010000001">
    <property type="protein sequence ID" value="CAB4873154.1"/>
    <property type="molecule type" value="Genomic_DNA"/>
</dbReference>
<protein>
    <submittedName>
        <fullName evidence="4">Unannotated protein</fullName>
    </submittedName>
</protein>
<feature type="domain" description="DUF6036" evidence="1">
    <location>
        <begin position="12"/>
        <end position="130"/>
    </location>
</feature>
<proteinExistence type="predicted"/>
<name>A0A6J7PRQ8_9ZZZZ</name>
<dbReference type="AlphaFoldDB" id="A0A6J7PRQ8"/>
<evidence type="ECO:0000313" key="4">
    <source>
        <dbReference type="EMBL" id="CAB5008026.1"/>
    </source>
</evidence>
<accession>A0A6J7PRQ8</accession>
<dbReference type="InterPro" id="IPR045792">
    <property type="entry name" value="DUF6036"/>
</dbReference>
<dbReference type="Pfam" id="PF19502">
    <property type="entry name" value="DUF6036"/>
    <property type="match status" value="1"/>
</dbReference>
<reference evidence="4" key="1">
    <citation type="submission" date="2020-05" db="EMBL/GenBank/DDBJ databases">
        <authorList>
            <person name="Chiriac C."/>
            <person name="Salcher M."/>
            <person name="Ghai R."/>
            <person name="Kavagutti S V."/>
        </authorList>
    </citation>
    <scope>NUCLEOTIDE SEQUENCE</scope>
</reference>
<sequence length="176" mass="19614">MQLLGKAELLAALHALDEELERANVRAEVFIVGGAAMAIAYDARRSTSDVDAVFAPSKEVRKAALRVAERMNLDSDWLNDGAKAFMPGEDPERVGVYEGSFLSVAAASPRFLLAMKLMASRVERDQDDIRTLYELCGFSTAQEGLDLLIGFYPERLILPRVQFLLQEMYPENHHNP</sequence>
<gene>
    <name evidence="2" type="ORF">UFOPK3164_01484</name>
    <name evidence="3" type="ORF">UFOPK3427_00941</name>
    <name evidence="4" type="ORF">UFOPK4112_00144</name>
</gene>
<dbReference type="EMBL" id="CAFBPM010000001">
    <property type="protein sequence ID" value="CAB5008026.1"/>
    <property type="molecule type" value="Genomic_DNA"/>
</dbReference>
<evidence type="ECO:0000313" key="3">
    <source>
        <dbReference type="EMBL" id="CAB4873154.1"/>
    </source>
</evidence>
<evidence type="ECO:0000259" key="1">
    <source>
        <dbReference type="Pfam" id="PF19502"/>
    </source>
</evidence>
<dbReference type="EMBL" id="CAFABE010000094">
    <property type="protein sequence ID" value="CAB4833534.1"/>
    <property type="molecule type" value="Genomic_DNA"/>
</dbReference>